<keyword evidence="7" id="KW-1133">Transmembrane helix</keyword>
<keyword evidence="15" id="KW-1185">Reference proteome</keyword>
<reference evidence="14 15" key="1">
    <citation type="journal article" date="2018" name="IMA Fungus">
        <title>IMA Genome-F 9: Draft genome sequence of Annulohypoxylon stygium, Aspergillus mulundensis, Berkeleyomyces basicola (syn. Thielaviopsis basicola), Ceratocystis smalleyi, two Cercospora beticola strains, Coleophoma cylindrospora, Fusarium fracticaudum, Phialophora cf. hyalina, and Morchella septimelata.</title>
        <authorList>
            <person name="Wingfield B.D."/>
            <person name="Bills G.F."/>
            <person name="Dong Y."/>
            <person name="Huang W."/>
            <person name="Nel W.J."/>
            <person name="Swalarsk-Parry B.S."/>
            <person name="Vaghefi N."/>
            <person name="Wilken P.M."/>
            <person name="An Z."/>
            <person name="de Beer Z.W."/>
            <person name="De Vos L."/>
            <person name="Chen L."/>
            <person name="Duong T.A."/>
            <person name="Gao Y."/>
            <person name="Hammerbacher A."/>
            <person name="Kikkert J.R."/>
            <person name="Li Y."/>
            <person name="Li H."/>
            <person name="Li K."/>
            <person name="Li Q."/>
            <person name="Liu X."/>
            <person name="Ma X."/>
            <person name="Naidoo K."/>
            <person name="Pethybridge S.J."/>
            <person name="Sun J."/>
            <person name="Steenkamp E.T."/>
            <person name="van der Nest M.A."/>
            <person name="van Wyk S."/>
            <person name="Wingfield M.J."/>
            <person name="Xiong C."/>
            <person name="Yue Q."/>
            <person name="Zhang X."/>
        </authorList>
    </citation>
    <scope>NUCLEOTIDE SEQUENCE [LARGE SCALE GENOMIC DNA]</scope>
    <source>
        <strain evidence="14 15">DSM 5745</strain>
    </source>
</reference>
<evidence type="ECO:0000256" key="4">
    <source>
        <dbReference type="ARBA" id="ARBA00022617"/>
    </source>
</evidence>
<comment type="similarity">
    <text evidence="3">Belongs to the cytochrome P450 family.</text>
</comment>
<keyword evidence="11" id="KW-0472">Membrane</keyword>
<dbReference type="InterPro" id="IPR036396">
    <property type="entry name" value="Cyt_P450_sf"/>
</dbReference>
<dbReference type="AlphaFoldDB" id="A0A3D8T3E4"/>
<evidence type="ECO:0000256" key="11">
    <source>
        <dbReference type="ARBA" id="ARBA00023136"/>
    </source>
</evidence>
<evidence type="ECO:0000313" key="14">
    <source>
        <dbReference type="EMBL" id="RDW93076.1"/>
    </source>
</evidence>
<feature type="signal peptide" evidence="13">
    <location>
        <begin position="1"/>
        <end position="21"/>
    </location>
</feature>
<keyword evidence="5" id="KW-0812">Transmembrane</keyword>
<dbReference type="SUPFAM" id="SSF48264">
    <property type="entry name" value="Cytochrome P450"/>
    <property type="match status" value="1"/>
</dbReference>
<dbReference type="PANTHER" id="PTHR46206:SF7">
    <property type="entry name" value="P450, PUTATIVE (EUROFUNG)-RELATED"/>
    <property type="match status" value="1"/>
</dbReference>
<evidence type="ECO:0000256" key="6">
    <source>
        <dbReference type="ARBA" id="ARBA00022723"/>
    </source>
</evidence>
<dbReference type="GO" id="GO:0019748">
    <property type="term" value="P:secondary metabolic process"/>
    <property type="evidence" value="ECO:0007669"/>
    <property type="project" value="UniProtKB-ARBA"/>
</dbReference>
<dbReference type="GO" id="GO:0016705">
    <property type="term" value="F:oxidoreductase activity, acting on paired donors, with incorporation or reduction of molecular oxygen"/>
    <property type="evidence" value="ECO:0007669"/>
    <property type="project" value="InterPro"/>
</dbReference>
<evidence type="ECO:0000256" key="7">
    <source>
        <dbReference type="ARBA" id="ARBA00022989"/>
    </source>
</evidence>
<dbReference type="CDD" id="cd11041">
    <property type="entry name" value="CYP503A1-like"/>
    <property type="match status" value="1"/>
</dbReference>
<name>A0A3D8T3E4_9EURO</name>
<dbReference type="GO" id="GO:0004497">
    <property type="term" value="F:monooxygenase activity"/>
    <property type="evidence" value="ECO:0007669"/>
    <property type="project" value="UniProtKB-KW"/>
</dbReference>
<evidence type="ECO:0000256" key="10">
    <source>
        <dbReference type="ARBA" id="ARBA00023033"/>
    </source>
</evidence>
<organism evidence="14 15">
    <name type="scientific">Aspergillus mulundensis</name>
    <dbReference type="NCBI Taxonomy" id="1810919"/>
    <lineage>
        <taxon>Eukaryota</taxon>
        <taxon>Fungi</taxon>
        <taxon>Dikarya</taxon>
        <taxon>Ascomycota</taxon>
        <taxon>Pezizomycotina</taxon>
        <taxon>Eurotiomycetes</taxon>
        <taxon>Eurotiomycetidae</taxon>
        <taxon>Eurotiales</taxon>
        <taxon>Aspergillaceae</taxon>
        <taxon>Aspergillus</taxon>
        <taxon>Aspergillus subgen. Nidulantes</taxon>
    </lineage>
</organism>
<evidence type="ECO:0000256" key="1">
    <source>
        <dbReference type="ARBA" id="ARBA00001971"/>
    </source>
</evidence>
<dbReference type="PANTHER" id="PTHR46206">
    <property type="entry name" value="CYTOCHROME P450"/>
    <property type="match status" value="1"/>
</dbReference>
<comment type="caution">
    <text evidence="14">The sequence shown here is derived from an EMBL/GenBank/DDBJ whole genome shotgun (WGS) entry which is preliminary data.</text>
</comment>
<sequence length="503" mass="57900">MSSVVIYVLLLVLLAWLLCKSHNDSTAINVPTVTLGHFVPDFINRLLFLVKARDLIHEGYKKYKDVPFRVRKVDADLIVLPVKYLDEIRPLPHTRLSLLDAQFGSVCGDYTNILNDSFLPAHTASKKLTPAIGRIIPNMIDELKHAFEIEVPECNDKWVSVNLYYMILKLINRSTSRIIVGDVLCRSEDWLKTVVDYTEKLGMILFLLRPLPPFLRPLVAPLLPPVRYLRKTLEHVMNDIFVPMILERREKEAHDPTYQKPDDFMQWMMDTADNEYDKEPANIAQGLMIIMALAVIHTSTITITQSLYDLIIRPEYVEPLRHEIIDTLTHGWANATKADFAKQIRLDSFIRESQRLNPTSEVNVQRIAKETLVFKDGLVIPKGTYICFAAGPLSRDPELVEEPETFDGFRWCNDKQDNKYGRNHSLVTLSKLNLHFGYGRQACPGRFFADNASKAILSRLLVEYDIKFPEGKEGKRPWNVRNGEQIFPNMFTKVLIRKRPVNL</sequence>
<keyword evidence="13" id="KW-0732">Signal</keyword>
<feature type="chain" id="PRO_5017764255" description="Cytochrome P450" evidence="13">
    <location>
        <begin position="22"/>
        <end position="503"/>
    </location>
</feature>
<evidence type="ECO:0000256" key="13">
    <source>
        <dbReference type="SAM" id="SignalP"/>
    </source>
</evidence>
<dbReference type="InterPro" id="IPR002403">
    <property type="entry name" value="Cyt_P450_E_grp-IV"/>
</dbReference>
<evidence type="ECO:0000256" key="2">
    <source>
        <dbReference type="ARBA" id="ARBA00004370"/>
    </source>
</evidence>
<keyword evidence="9 12" id="KW-0408">Iron</keyword>
<keyword evidence="8" id="KW-0560">Oxidoreductase</keyword>
<dbReference type="PRINTS" id="PR00465">
    <property type="entry name" value="EP450IV"/>
</dbReference>
<dbReference type="STRING" id="1810919.A0A3D8T3E4"/>
<dbReference type="GeneID" id="38110768"/>
<evidence type="ECO:0000256" key="9">
    <source>
        <dbReference type="ARBA" id="ARBA00023004"/>
    </source>
</evidence>
<feature type="binding site" description="axial binding residue" evidence="12">
    <location>
        <position position="443"/>
    </location>
    <ligand>
        <name>heme</name>
        <dbReference type="ChEBI" id="CHEBI:30413"/>
    </ligand>
    <ligandPart>
        <name>Fe</name>
        <dbReference type="ChEBI" id="CHEBI:18248"/>
    </ligandPart>
</feature>
<accession>A0A3D8T3E4</accession>
<proteinExistence type="inferred from homology"/>
<protein>
    <recommendedName>
        <fullName evidence="16">Cytochrome P450</fullName>
    </recommendedName>
</protein>
<dbReference type="GO" id="GO:0005506">
    <property type="term" value="F:iron ion binding"/>
    <property type="evidence" value="ECO:0007669"/>
    <property type="project" value="InterPro"/>
</dbReference>
<comment type="subcellular location">
    <subcellularLocation>
        <location evidence="2">Membrane</location>
    </subcellularLocation>
</comment>
<keyword evidence="6 12" id="KW-0479">Metal-binding</keyword>
<evidence type="ECO:0000256" key="12">
    <source>
        <dbReference type="PIRSR" id="PIRSR602403-1"/>
    </source>
</evidence>
<dbReference type="Pfam" id="PF00067">
    <property type="entry name" value="p450"/>
    <property type="match status" value="1"/>
</dbReference>
<evidence type="ECO:0000256" key="3">
    <source>
        <dbReference type="ARBA" id="ARBA00010617"/>
    </source>
</evidence>
<dbReference type="GO" id="GO:0016020">
    <property type="term" value="C:membrane"/>
    <property type="evidence" value="ECO:0007669"/>
    <property type="project" value="UniProtKB-SubCell"/>
</dbReference>
<dbReference type="OrthoDB" id="1844152at2759"/>
<keyword evidence="4 12" id="KW-0349">Heme</keyword>
<evidence type="ECO:0000313" key="15">
    <source>
        <dbReference type="Proteomes" id="UP000256690"/>
    </source>
</evidence>
<evidence type="ECO:0000256" key="5">
    <source>
        <dbReference type="ARBA" id="ARBA00022692"/>
    </source>
</evidence>
<dbReference type="Gene3D" id="1.10.630.10">
    <property type="entry name" value="Cytochrome P450"/>
    <property type="match status" value="1"/>
</dbReference>
<dbReference type="InterPro" id="IPR001128">
    <property type="entry name" value="Cyt_P450"/>
</dbReference>
<comment type="cofactor">
    <cofactor evidence="1 12">
        <name>heme</name>
        <dbReference type="ChEBI" id="CHEBI:30413"/>
    </cofactor>
</comment>
<dbReference type="GO" id="GO:0020037">
    <property type="term" value="F:heme binding"/>
    <property type="evidence" value="ECO:0007669"/>
    <property type="project" value="InterPro"/>
</dbReference>
<evidence type="ECO:0000256" key="8">
    <source>
        <dbReference type="ARBA" id="ARBA00023002"/>
    </source>
</evidence>
<evidence type="ECO:0008006" key="16">
    <source>
        <dbReference type="Google" id="ProtNLM"/>
    </source>
</evidence>
<dbReference type="RefSeq" id="XP_026608259.1">
    <property type="nucleotide sequence ID" value="XM_026742414.1"/>
</dbReference>
<keyword evidence="10" id="KW-0503">Monooxygenase</keyword>
<dbReference type="EMBL" id="PVWQ01000001">
    <property type="protein sequence ID" value="RDW93076.1"/>
    <property type="molecule type" value="Genomic_DNA"/>
</dbReference>
<gene>
    <name evidence="14" type="ORF">DSM5745_00398</name>
</gene>
<dbReference type="Proteomes" id="UP000256690">
    <property type="component" value="Unassembled WGS sequence"/>
</dbReference>